<evidence type="ECO:0008006" key="7">
    <source>
        <dbReference type="Google" id="ProtNLM"/>
    </source>
</evidence>
<evidence type="ECO:0000256" key="2">
    <source>
        <dbReference type="ARBA" id="ARBA00022670"/>
    </source>
</evidence>
<keyword evidence="4" id="KW-0720">Serine protease</keyword>
<organism evidence="5 6">
    <name type="scientific">Candidatus Collierbacteria bacterium CG10_big_fil_rev_8_21_14_0_10_44_9</name>
    <dbReference type="NCBI Taxonomy" id="1974535"/>
    <lineage>
        <taxon>Bacteria</taxon>
        <taxon>Candidatus Collieribacteriota</taxon>
    </lineage>
</organism>
<name>A0A2H0VI29_9BACT</name>
<dbReference type="GO" id="GO:0008236">
    <property type="term" value="F:serine-type peptidase activity"/>
    <property type="evidence" value="ECO:0007669"/>
    <property type="project" value="UniProtKB-KW"/>
</dbReference>
<proteinExistence type="inferred from homology"/>
<dbReference type="GO" id="GO:0006508">
    <property type="term" value="P:proteolysis"/>
    <property type="evidence" value="ECO:0007669"/>
    <property type="project" value="UniProtKB-KW"/>
</dbReference>
<evidence type="ECO:0000256" key="1">
    <source>
        <dbReference type="ARBA" id="ARBA00006534"/>
    </source>
</evidence>
<evidence type="ECO:0000256" key="3">
    <source>
        <dbReference type="ARBA" id="ARBA00022801"/>
    </source>
</evidence>
<dbReference type="Proteomes" id="UP000230796">
    <property type="component" value="Unassembled WGS sequence"/>
</dbReference>
<protein>
    <recommendedName>
        <fullName evidence="7">Peptidase</fullName>
    </recommendedName>
</protein>
<dbReference type="InterPro" id="IPR029062">
    <property type="entry name" value="Class_I_gatase-like"/>
</dbReference>
<comment type="similarity">
    <text evidence="1">Belongs to the peptidase S51 family.</text>
</comment>
<dbReference type="Pfam" id="PF03575">
    <property type="entry name" value="Peptidase_S51"/>
    <property type="match status" value="1"/>
</dbReference>
<dbReference type="SUPFAM" id="SSF52317">
    <property type="entry name" value="Class I glutamine amidotransferase-like"/>
    <property type="match status" value="1"/>
</dbReference>
<accession>A0A2H0VI29</accession>
<evidence type="ECO:0000313" key="5">
    <source>
        <dbReference type="EMBL" id="PIR98757.1"/>
    </source>
</evidence>
<keyword evidence="3" id="KW-0378">Hydrolase</keyword>
<dbReference type="InterPro" id="IPR005320">
    <property type="entry name" value="Peptidase_S51"/>
</dbReference>
<dbReference type="AlphaFoldDB" id="A0A2H0VI29"/>
<dbReference type="PANTHER" id="PTHR20842">
    <property type="entry name" value="PROTEASE S51 ALPHA-ASPARTYL DIPEPTIDASE"/>
    <property type="match status" value="1"/>
</dbReference>
<dbReference type="Gene3D" id="3.40.50.880">
    <property type="match status" value="1"/>
</dbReference>
<evidence type="ECO:0000256" key="4">
    <source>
        <dbReference type="ARBA" id="ARBA00022825"/>
    </source>
</evidence>
<comment type="caution">
    <text evidence="5">The sequence shown here is derived from an EMBL/GenBank/DDBJ whole genome shotgun (WGS) entry which is preliminary data.</text>
</comment>
<dbReference type="PANTHER" id="PTHR20842:SF0">
    <property type="entry name" value="ALPHA-ASPARTYL DIPEPTIDASE"/>
    <property type="match status" value="1"/>
</dbReference>
<dbReference type="EMBL" id="PFAF01000066">
    <property type="protein sequence ID" value="PIR98757.1"/>
    <property type="molecule type" value="Genomic_DNA"/>
</dbReference>
<sequence length="212" mass="24283">MKRLYLASQFYVVGHHIGALISDSAKQKTVFITTPIKYKVFKESDLDWHYKNRAALKDNGFVCYDYDITGKSESDLAKDLDKYEVMYMEGGNPFYLMQEAQKNNFSQYVADRVANGLIYVSESAGSVASGIDIAANSRPDKSLQNYDLPNSSGFNLVNFAILPHWGQENKKPDYFTHKIPQSYKEDFPYILLTNNQYVEVMGDWYKIVDVSE</sequence>
<reference evidence="6" key="1">
    <citation type="submission" date="2017-09" db="EMBL/GenBank/DDBJ databases">
        <title>Depth-based differentiation of microbial function through sediment-hosted aquifers and enrichment of novel symbionts in the deep terrestrial subsurface.</title>
        <authorList>
            <person name="Probst A.J."/>
            <person name="Ladd B."/>
            <person name="Jarett J.K."/>
            <person name="Geller-Mcgrath D.E."/>
            <person name="Sieber C.M.K."/>
            <person name="Emerson J.B."/>
            <person name="Anantharaman K."/>
            <person name="Thomas B.C."/>
            <person name="Malmstrom R."/>
            <person name="Stieglmeier M."/>
            <person name="Klingl A."/>
            <person name="Woyke T."/>
            <person name="Ryan C.M."/>
            <person name="Banfield J.F."/>
        </authorList>
    </citation>
    <scope>NUCLEOTIDE SEQUENCE [LARGE SCALE GENOMIC DNA]</scope>
</reference>
<gene>
    <name evidence="5" type="ORF">COT87_03090</name>
</gene>
<evidence type="ECO:0000313" key="6">
    <source>
        <dbReference type="Proteomes" id="UP000230796"/>
    </source>
</evidence>
<keyword evidence="2" id="KW-0645">Protease</keyword>